<keyword evidence="9 15" id="KW-0472">Membrane</keyword>
<dbReference type="InterPro" id="IPR003599">
    <property type="entry name" value="Ig_sub"/>
</dbReference>
<reference evidence="18" key="1">
    <citation type="submission" date="2009-12" db="EMBL/GenBank/DDBJ databases">
        <title>The Genome Sequence of Anolis carolinensis (Green Anole Lizard).</title>
        <authorList>
            <consortium name="The Genome Sequencing Platform"/>
            <person name="Di Palma F."/>
            <person name="Alfoldi J."/>
            <person name="Heiman D."/>
            <person name="Young S."/>
            <person name="Grabherr M."/>
            <person name="Johnson J."/>
            <person name="Lander E.S."/>
            <person name="Lindblad-Toh K."/>
        </authorList>
    </citation>
    <scope>NUCLEOTIDE SEQUENCE [LARGE SCALE GENOMIC DNA]</scope>
    <source>
        <strain evidence="18">JBL SC #1</strain>
    </source>
</reference>
<evidence type="ECO:0000313" key="19">
    <source>
        <dbReference type="Proteomes" id="UP000001646"/>
    </source>
</evidence>
<evidence type="ECO:0000313" key="18">
    <source>
        <dbReference type="Ensembl" id="ENSACAP00000007258.4"/>
    </source>
</evidence>
<dbReference type="InterPro" id="IPR000157">
    <property type="entry name" value="TIR_dom"/>
</dbReference>
<dbReference type="Pfam" id="PF18452">
    <property type="entry name" value="Ig_6"/>
    <property type="match status" value="1"/>
</dbReference>
<feature type="domain" description="TIR" evidence="16">
    <location>
        <begin position="436"/>
        <end position="521"/>
    </location>
</feature>
<comment type="similarity">
    <text evidence="2">Belongs to the interleukin-1 receptor family.</text>
</comment>
<dbReference type="Ensembl" id="ENSACAT00000007413.4">
    <property type="protein sequence ID" value="ENSACAP00000007258.4"/>
    <property type="gene ID" value="ENSACAG00000007402.4"/>
</dbReference>
<dbReference type="Gene3D" id="2.60.40.10">
    <property type="entry name" value="Immunoglobulins"/>
    <property type="match status" value="3"/>
</dbReference>
<dbReference type="SUPFAM" id="SSF48726">
    <property type="entry name" value="Immunoglobulin"/>
    <property type="match status" value="3"/>
</dbReference>
<feature type="domain" description="Ig-like" evidence="17">
    <location>
        <begin position="268"/>
        <end position="360"/>
    </location>
</feature>
<dbReference type="GO" id="GO:0006954">
    <property type="term" value="P:inflammatory response"/>
    <property type="evidence" value="ECO:0007669"/>
    <property type="project" value="UniProtKB-KW"/>
</dbReference>
<evidence type="ECO:0000256" key="2">
    <source>
        <dbReference type="ARBA" id="ARBA00009752"/>
    </source>
</evidence>
<keyword evidence="13" id="KW-0395">Inflammatory response</keyword>
<protein>
    <submittedName>
        <fullName evidence="18">Interleukin 18 receptor 1</fullName>
    </submittedName>
</protein>
<dbReference type="Pfam" id="PF13895">
    <property type="entry name" value="Ig_2"/>
    <property type="match status" value="1"/>
</dbReference>
<dbReference type="PANTHER" id="PTHR11890">
    <property type="entry name" value="INTERLEUKIN-1 RECEPTOR FAMILY MEMBER"/>
    <property type="match status" value="1"/>
</dbReference>
<dbReference type="GO" id="GO:0016020">
    <property type="term" value="C:membrane"/>
    <property type="evidence" value="ECO:0007669"/>
    <property type="project" value="UniProtKB-SubCell"/>
</dbReference>
<dbReference type="InterPro" id="IPR003598">
    <property type="entry name" value="Ig_sub2"/>
</dbReference>
<dbReference type="PROSITE" id="PS50104">
    <property type="entry name" value="TIR"/>
    <property type="match status" value="1"/>
</dbReference>
<evidence type="ECO:0000256" key="7">
    <source>
        <dbReference type="ARBA" id="ARBA00022989"/>
    </source>
</evidence>
<dbReference type="SMART" id="SM00409">
    <property type="entry name" value="IG"/>
    <property type="match status" value="3"/>
</dbReference>
<dbReference type="InterPro" id="IPR041416">
    <property type="entry name" value="IL-1RAcP-like_ig"/>
</dbReference>
<dbReference type="PROSITE" id="PS50835">
    <property type="entry name" value="IG_LIKE"/>
    <property type="match status" value="3"/>
</dbReference>
<dbReference type="SUPFAM" id="SSF52200">
    <property type="entry name" value="Toll/Interleukin receptor TIR domain"/>
    <property type="match status" value="1"/>
</dbReference>
<dbReference type="GO" id="GO:0004908">
    <property type="term" value="F:interleukin-1 receptor activity"/>
    <property type="evidence" value="ECO:0007669"/>
    <property type="project" value="InterPro"/>
</dbReference>
<proteinExistence type="inferred from homology"/>
<evidence type="ECO:0000256" key="11">
    <source>
        <dbReference type="ARBA" id="ARBA00023170"/>
    </source>
</evidence>
<organism evidence="18 19">
    <name type="scientific">Anolis carolinensis</name>
    <name type="common">Green anole</name>
    <name type="synonym">American chameleon</name>
    <dbReference type="NCBI Taxonomy" id="28377"/>
    <lineage>
        <taxon>Eukaryota</taxon>
        <taxon>Metazoa</taxon>
        <taxon>Chordata</taxon>
        <taxon>Craniata</taxon>
        <taxon>Vertebrata</taxon>
        <taxon>Euteleostomi</taxon>
        <taxon>Lepidosauria</taxon>
        <taxon>Squamata</taxon>
        <taxon>Bifurcata</taxon>
        <taxon>Unidentata</taxon>
        <taxon>Episquamata</taxon>
        <taxon>Toxicofera</taxon>
        <taxon>Iguania</taxon>
        <taxon>Dactyloidae</taxon>
        <taxon>Anolis</taxon>
    </lineage>
</organism>
<sequence length="521" mass="59671">MAATVGSYCLNTTSWMHLQNRAGLDGLWRRQLCMILSLYGVGFRKRNSYIHLRMSFEKLTVAVSLIFCFVSPGKPCKRRSPIDVLEGEYFSNCCPAIEQDKGYTITWHREQEGKLMEIQEDNRIKMDGRYLQFWPVVLNDTGKYNCCLSNGSEVISCYEWSLNIIKRNKESCFNANHVLTVIPGIVGKSYFVKCNDIPHTANVSNITWYKNCERIVSQTEDEWYIEQLKAEDSGKYTCVKSLVHGGRTYNTTKTIDLIVKGDKELTIPALIGSDHSTSRAEIGKELLLNCTAFLGYSNKSDSFYWIHNDAIIDSCEDVEEQISLCQMKEHIYYEKRGKYVTRILWIKNVKEEDMNSSYNCILSFGGYPSICQIHTLLKDLSNPDLPVHVFTTGIIMAIFFSFAAVFMVILYVVFRFELVLLYREITGKDETLGDGKLYDAFVSYLKDSVPIYGEERKFALEVLPKILEDNFGYKLCIFERDISPGAAVIDDVQSFIDRSRRLIIILSFGRSSVMQCLLSPP</sequence>
<keyword evidence="14" id="KW-0393">Immunoglobulin domain</keyword>
<keyword evidence="19" id="KW-1185">Reference proteome</keyword>
<dbReference type="InterPro" id="IPR015621">
    <property type="entry name" value="IL-1_rcpt_fam"/>
</dbReference>
<dbReference type="STRING" id="28377.ENSACAP00000007258"/>
<keyword evidence="3 15" id="KW-0812">Transmembrane</keyword>
<evidence type="ECO:0000256" key="12">
    <source>
        <dbReference type="ARBA" id="ARBA00023180"/>
    </source>
</evidence>
<evidence type="ECO:0000256" key="14">
    <source>
        <dbReference type="ARBA" id="ARBA00023319"/>
    </source>
</evidence>
<dbReference type="InterPro" id="IPR035897">
    <property type="entry name" value="Toll_tir_struct_dom_sf"/>
</dbReference>
<dbReference type="GeneTree" id="ENSGT01090000259985"/>
<dbReference type="InterPro" id="IPR007110">
    <property type="entry name" value="Ig-like_dom"/>
</dbReference>
<keyword evidence="6" id="KW-0378">Hydrolase</keyword>
<keyword evidence="5" id="KW-0677">Repeat</keyword>
<evidence type="ECO:0000256" key="3">
    <source>
        <dbReference type="ARBA" id="ARBA00022692"/>
    </source>
</evidence>
<dbReference type="InterPro" id="IPR004074">
    <property type="entry name" value="IL-1_rcpt_I/II-typ"/>
</dbReference>
<evidence type="ECO:0000256" key="9">
    <source>
        <dbReference type="ARBA" id="ARBA00023136"/>
    </source>
</evidence>
<evidence type="ECO:0000259" key="16">
    <source>
        <dbReference type="PROSITE" id="PS50104"/>
    </source>
</evidence>
<comment type="subcellular location">
    <subcellularLocation>
        <location evidence="1">Membrane</location>
        <topology evidence="1">Single-pass type I membrane protein</topology>
    </subcellularLocation>
</comment>
<dbReference type="Pfam" id="PF01582">
    <property type="entry name" value="TIR"/>
    <property type="match status" value="1"/>
</dbReference>
<dbReference type="AlphaFoldDB" id="H9GCM7"/>
<dbReference type="InterPro" id="IPR013783">
    <property type="entry name" value="Ig-like_fold"/>
</dbReference>
<dbReference type="PRINTS" id="PR01536">
    <property type="entry name" value="INTRLKN1R12F"/>
</dbReference>
<reference evidence="18" key="2">
    <citation type="submission" date="2025-08" db="UniProtKB">
        <authorList>
            <consortium name="Ensembl"/>
        </authorList>
    </citation>
    <scope>IDENTIFICATION</scope>
</reference>
<evidence type="ECO:0000256" key="13">
    <source>
        <dbReference type="ARBA" id="ARBA00023198"/>
    </source>
</evidence>
<keyword evidence="12" id="KW-0325">Glycoprotein</keyword>
<gene>
    <name evidence="18" type="primary">IL18R1</name>
</gene>
<keyword evidence="8" id="KW-0520">NAD</keyword>
<dbReference type="SMART" id="SM00408">
    <property type="entry name" value="IGc2"/>
    <property type="match status" value="2"/>
</dbReference>
<dbReference type="GO" id="GO:0016787">
    <property type="term" value="F:hydrolase activity"/>
    <property type="evidence" value="ECO:0007669"/>
    <property type="project" value="UniProtKB-KW"/>
</dbReference>
<feature type="domain" description="Ig-like" evidence="17">
    <location>
        <begin position="75"/>
        <end position="156"/>
    </location>
</feature>
<evidence type="ECO:0000256" key="1">
    <source>
        <dbReference type="ARBA" id="ARBA00004479"/>
    </source>
</evidence>
<evidence type="ECO:0000256" key="6">
    <source>
        <dbReference type="ARBA" id="ARBA00022801"/>
    </source>
</evidence>
<keyword evidence="4" id="KW-0732">Signal</keyword>
<evidence type="ECO:0000259" key="17">
    <source>
        <dbReference type="PROSITE" id="PS50835"/>
    </source>
</evidence>
<keyword evidence="11" id="KW-0675">Receptor</keyword>
<evidence type="ECO:0000256" key="5">
    <source>
        <dbReference type="ARBA" id="ARBA00022737"/>
    </source>
</evidence>
<reference evidence="18" key="3">
    <citation type="submission" date="2025-09" db="UniProtKB">
        <authorList>
            <consortium name="Ensembl"/>
        </authorList>
    </citation>
    <scope>IDENTIFICATION</scope>
</reference>
<accession>H9GCM7</accession>
<feature type="transmembrane region" description="Helical" evidence="15">
    <location>
        <begin position="389"/>
        <end position="414"/>
    </location>
</feature>
<evidence type="ECO:0000256" key="10">
    <source>
        <dbReference type="ARBA" id="ARBA00023157"/>
    </source>
</evidence>
<evidence type="ECO:0000256" key="8">
    <source>
        <dbReference type="ARBA" id="ARBA00023027"/>
    </source>
</evidence>
<dbReference type="Proteomes" id="UP000001646">
    <property type="component" value="Unplaced"/>
</dbReference>
<dbReference type="HOGENOM" id="CLU_025552_3_1_1"/>
<dbReference type="Bgee" id="ENSACAG00000007402">
    <property type="expression patterns" value="Expressed in adrenal gland and 2 other cell types or tissues"/>
</dbReference>
<feature type="domain" description="Ig-like" evidence="17">
    <location>
        <begin position="187"/>
        <end position="256"/>
    </location>
</feature>
<dbReference type="Gene3D" id="3.40.50.10140">
    <property type="entry name" value="Toll/interleukin-1 receptor homology (TIR) domain"/>
    <property type="match status" value="1"/>
</dbReference>
<dbReference type="PANTHER" id="PTHR11890:SF6">
    <property type="entry name" value="INTERLEUKIN-18 RECEPTOR 1"/>
    <property type="match status" value="1"/>
</dbReference>
<evidence type="ECO:0000256" key="4">
    <source>
        <dbReference type="ARBA" id="ARBA00022729"/>
    </source>
</evidence>
<keyword evidence="10" id="KW-1015">Disulfide bond</keyword>
<dbReference type="InterPro" id="IPR036179">
    <property type="entry name" value="Ig-like_dom_sf"/>
</dbReference>
<dbReference type="eggNOG" id="ENOG502QUAC">
    <property type="taxonomic scope" value="Eukaryota"/>
</dbReference>
<dbReference type="PRINTS" id="PR01537">
    <property type="entry name" value="INTRLKN1R1F"/>
</dbReference>
<keyword evidence="7 15" id="KW-1133">Transmembrane helix</keyword>
<name>H9GCM7_ANOCA</name>
<evidence type="ECO:0000256" key="15">
    <source>
        <dbReference type="SAM" id="Phobius"/>
    </source>
</evidence>